<comment type="caution">
    <text evidence="1">The sequence shown here is derived from an EMBL/GenBank/DDBJ whole genome shotgun (WGS) entry which is preliminary data.</text>
</comment>
<evidence type="ECO:0000313" key="2">
    <source>
        <dbReference type="Proteomes" id="UP001497535"/>
    </source>
</evidence>
<dbReference type="EMBL" id="CAVMJV010000064">
    <property type="protein sequence ID" value="CAK5087238.1"/>
    <property type="molecule type" value="Genomic_DNA"/>
</dbReference>
<organism evidence="1 2">
    <name type="scientific">Meloidogyne enterolobii</name>
    <name type="common">Root-knot nematode worm</name>
    <name type="synonym">Meloidogyne mayaguensis</name>
    <dbReference type="NCBI Taxonomy" id="390850"/>
    <lineage>
        <taxon>Eukaryota</taxon>
        <taxon>Metazoa</taxon>
        <taxon>Ecdysozoa</taxon>
        <taxon>Nematoda</taxon>
        <taxon>Chromadorea</taxon>
        <taxon>Rhabditida</taxon>
        <taxon>Tylenchina</taxon>
        <taxon>Tylenchomorpha</taxon>
        <taxon>Tylenchoidea</taxon>
        <taxon>Meloidogynidae</taxon>
        <taxon>Meloidogyninae</taxon>
        <taxon>Meloidogyne</taxon>
    </lineage>
</organism>
<gene>
    <name evidence="1" type="ORF">MENTE1834_LOCUS34781</name>
</gene>
<reference evidence="1" key="1">
    <citation type="submission" date="2023-11" db="EMBL/GenBank/DDBJ databases">
        <authorList>
            <person name="Poullet M."/>
        </authorList>
    </citation>
    <scope>NUCLEOTIDE SEQUENCE</scope>
    <source>
        <strain evidence="1">E1834</strain>
    </source>
</reference>
<sequence>MSGINFISVSRCIWIQWLPLFAFFSQITLCLCIGVDRLVAVGFPILYVFSLIHEIHVSETCICQLHQLICPNL</sequence>
<proteinExistence type="predicted"/>
<keyword evidence="2" id="KW-1185">Reference proteome</keyword>
<dbReference type="Proteomes" id="UP001497535">
    <property type="component" value="Unassembled WGS sequence"/>
</dbReference>
<evidence type="ECO:0000313" key="1">
    <source>
        <dbReference type="EMBL" id="CAK5087238.1"/>
    </source>
</evidence>
<accession>A0ACB1A7U6</accession>
<name>A0ACB1A7U6_MELEN</name>
<protein>
    <submittedName>
        <fullName evidence="1">Uncharacterized protein</fullName>
    </submittedName>
</protein>